<dbReference type="PATRIC" id="fig|1330330.3.peg.1081"/>
<keyword evidence="5 7" id="KW-1133">Transmembrane helix</keyword>
<dbReference type="OrthoDB" id="5465282at2"/>
<evidence type="ECO:0000256" key="2">
    <source>
        <dbReference type="ARBA" id="ARBA00006386"/>
    </source>
</evidence>
<protein>
    <submittedName>
        <fullName evidence="8">Permease</fullName>
    </submittedName>
</protein>
<feature type="transmembrane region" description="Helical" evidence="7">
    <location>
        <begin position="137"/>
        <end position="157"/>
    </location>
</feature>
<name>A0A0G2Z6W3_9BACT</name>
<keyword evidence="3" id="KW-1003">Cell membrane</keyword>
<feature type="transmembrane region" description="Helical" evidence="7">
    <location>
        <begin position="105"/>
        <end position="125"/>
    </location>
</feature>
<evidence type="ECO:0000256" key="7">
    <source>
        <dbReference type="SAM" id="Phobius"/>
    </source>
</evidence>
<dbReference type="RefSeq" id="WP_047754479.1">
    <property type="nucleotide sequence ID" value="NZ_CAJUHA010000008.1"/>
</dbReference>
<feature type="transmembrane region" description="Helical" evidence="7">
    <location>
        <begin position="40"/>
        <end position="62"/>
    </location>
</feature>
<evidence type="ECO:0000256" key="6">
    <source>
        <dbReference type="ARBA" id="ARBA00023136"/>
    </source>
</evidence>
<proteinExistence type="inferred from homology"/>
<dbReference type="KEGG" id="kpf:IX53_05385"/>
<dbReference type="GO" id="GO:0005886">
    <property type="term" value="C:plasma membrane"/>
    <property type="evidence" value="ECO:0007669"/>
    <property type="project" value="UniProtKB-SubCell"/>
</dbReference>
<organism evidence="8 9">
    <name type="scientific">Kosmotoga pacifica</name>
    <dbReference type="NCBI Taxonomy" id="1330330"/>
    <lineage>
        <taxon>Bacteria</taxon>
        <taxon>Thermotogati</taxon>
        <taxon>Thermotogota</taxon>
        <taxon>Thermotogae</taxon>
        <taxon>Kosmotogales</taxon>
        <taxon>Kosmotogaceae</taxon>
        <taxon>Kosmotoga</taxon>
    </lineage>
</organism>
<gene>
    <name evidence="8" type="ORF">IX53_05385</name>
</gene>
<dbReference type="Proteomes" id="UP000035159">
    <property type="component" value="Chromosome"/>
</dbReference>
<dbReference type="EMBL" id="CP011232">
    <property type="protein sequence ID" value="AKI97345.1"/>
    <property type="molecule type" value="Genomic_DNA"/>
</dbReference>
<reference evidence="8 9" key="1">
    <citation type="submission" date="2015-04" db="EMBL/GenBank/DDBJ databases">
        <title>Complete Genome Sequence of Kosmotoga pacifica SLHLJ1.</title>
        <authorList>
            <person name="Jiang L.J."/>
            <person name="Shao Z.Z."/>
            <person name="Jebbar M."/>
        </authorList>
    </citation>
    <scope>NUCLEOTIDE SEQUENCE [LARGE SCALE GENOMIC DNA]</scope>
    <source>
        <strain evidence="8 9">SLHLJ1</strain>
    </source>
</reference>
<evidence type="ECO:0000256" key="3">
    <source>
        <dbReference type="ARBA" id="ARBA00022475"/>
    </source>
</evidence>
<accession>A0A0G2Z6W3</accession>
<evidence type="ECO:0000256" key="5">
    <source>
        <dbReference type="ARBA" id="ARBA00022989"/>
    </source>
</evidence>
<feature type="transmembrane region" description="Helical" evidence="7">
    <location>
        <begin position="74"/>
        <end position="93"/>
    </location>
</feature>
<keyword evidence="4 7" id="KW-0812">Transmembrane</keyword>
<keyword evidence="6 7" id="KW-0472">Membrane</keyword>
<dbReference type="InterPro" id="IPR005524">
    <property type="entry name" value="DUF318"/>
</dbReference>
<dbReference type="STRING" id="1330330.IX53_05385"/>
<evidence type="ECO:0000256" key="1">
    <source>
        <dbReference type="ARBA" id="ARBA00004651"/>
    </source>
</evidence>
<dbReference type="AlphaFoldDB" id="A0A0G2Z6W3"/>
<dbReference type="Pfam" id="PF03773">
    <property type="entry name" value="ArsP_1"/>
    <property type="match status" value="1"/>
</dbReference>
<comment type="similarity">
    <text evidence="2">Belongs to the UPF0718 family.</text>
</comment>
<evidence type="ECO:0000313" key="8">
    <source>
        <dbReference type="EMBL" id="AKI97345.1"/>
    </source>
</evidence>
<sequence length="158" mass="16870">MTTVILAIGAGAFLLWSLLKSVEKTKKSLKIARNLFAKTFLQIIGVMALIGLVLAAIPPELIKKLLGGSNEVLSTIYGAIIGTVTIIPGFIAFPLSKSLYESGAHLIAIAAFITTLTMVGFATIPIEVRHFGKKFTFYRNVLSFVFAIGIALGMGVLL</sequence>
<keyword evidence="9" id="KW-1185">Reference proteome</keyword>
<evidence type="ECO:0000313" key="9">
    <source>
        <dbReference type="Proteomes" id="UP000035159"/>
    </source>
</evidence>
<comment type="subcellular location">
    <subcellularLocation>
        <location evidence="1">Cell membrane</location>
        <topology evidence="1">Multi-pass membrane protein</topology>
    </subcellularLocation>
</comment>
<evidence type="ECO:0000256" key="4">
    <source>
        <dbReference type="ARBA" id="ARBA00022692"/>
    </source>
</evidence>